<keyword evidence="5" id="KW-1185">Reference proteome</keyword>
<sequence>MLPEEYERRRRLPHHLREPEHRAPDFAFTIRPAEAPDLPVVRDIYRHYVLNSTVTFDERPKTLAQWRRSLRESGELQLPFLVAESATGSILGYALVQPWKQRAAYRYTVESSVYLSPAAAGRGLGRALMEALIEATRARGVREMIAVIADQGADASIRLHERLGFAEIGRMGRVGQKFGRELGIVLLQKSLRKQRA</sequence>
<feature type="domain" description="N-acetyltransferase" evidence="3">
    <location>
        <begin position="28"/>
        <end position="192"/>
    </location>
</feature>
<dbReference type="InterPro" id="IPR016181">
    <property type="entry name" value="Acyl_CoA_acyltransferase"/>
</dbReference>
<keyword evidence="2" id="KW-0012">Acyltransferase</keyword>
<accession>A0ABN1Z0H8</accession>
<evidence type="ECO:0000259" key="3">
    <source>
        <dbReference type="PROSITE" id="PS51186"/>
    </source>
</evidence>
<dbReference type="RefSeq" id="WP_343921458.1">
    <property type="nucleotide sequence ID" value="NZ_BAAAKK010000006.1"/>
</dbReference>
<dbReference type="PROSITE" id="PS51186">
    <property type="entry name" value="GNAT"/>
    <property type="match status" value="1"/>
</dbReference>
<evidence type="ECO:0000313" key="5">
    <source>
        <dbReference type="Proteomes" id="UP001501266"/>
    </source>
</evidence>
<proteinExistence type="predicted"/>
<dbReference type="InterPro" id="IPR000182">
    <property type="entry name" value="GNAT_dom"/>
</dbReference>
<keyword evidence="1" id="KW-0808">Transferase</keyword>
<dbReference type="Gene3D" id="3.40.630.30">
    <property type="match status" value="1"/>
</dbReference>
<gene>
    <name evidence="4" type="ORF">GCM10009640_27680</name>
</gene>
<dbReference type="Pfam" id="PF00583">
    <property type="entry name" value="Acetyltransf_1"/>
    <property type="match status" value="1"/>
</dbReference>
<organism evidence="4 5">
    <name type="scientific">Agrococcus citreus</name>
    <dbReference type="NCBI Taxonomy" id="84643"/>
    <lineage>
        <taxon>Bacteria</taxon>
        <taxon>Bacillati</taxon>
        <taxon>Actinomycetota</taxon>
        <taxon>Actinomycetes</taxon>
        <taxon>Micrococcales</taxon>
        <taxon>Microbacteriaceae</taxon>
        <taxon>Agrococcus</taxon>
    </lineage>
</organism>
<comment type="caution">
    <text evidence="4">The sequence shown here is derived from an EMBL/GenBank/DDBJ whole genome shotgun (WGS) entry which is preliminary data.</text>
</comment>
<protein>
    <submittedName>
        <fullName evidence="4">GNAT family N-acetyltransferase</fullName>
    </submittedName>
</protein>
<dbReference type="PANTHER" id="PTHR43072">
    <property type="entry name" value="N-ACETYLTRANSFERASE"/>
    <property type="match status" value="1"/>
</dbReference>
<name>A0ABN1Z0H8_9MICO</name>
<dbReference type="Proteomes" id="UP001501266">
    <property type="component" value="Unassembled WGS sequence"/>
</dbReference>
<dbReference type="CDD" id="cd04301">
    <property type="entry name" value="NAT_SF"/>
    <property type="match status" value="1"/>
</dbReference>
<reference evidence="4 5" key="1">
    <citation type="journal article" date="2019" name="Int. J. Syst. Evol. Microbiol.">
        <title>The Global Catalogue of Microorganisms (GCM) 10K type strain sequencing project: providing services to taxonomists for standard genome sequencing and annotation.</title>
        <authorList>
            <consortium name="The Broad Institute Genomics Platform"/>
            <consortium name="The Broad Institute Genome Sequencing Center for Infectious Disease"/>
            <person name="Wu L."/>
            <person name="Ma J."/>
        </authorList>
    </citation>
    <scope>NUCLEOTIDE SEQUENCE [LARGE SCALE GENOMIC DNA]</scope>
    <source>
        <strain evidence="4 5">JCM 12398</strain>
    </source>
</reference>
<dbReference type="PANTHER" id="PTHR43072:SF23">
    <property type="entry name" value="UPF0039 PROTEIN C11D3.02C"/>
    <property type="match status" value="1"/>
</dbReference>
<evidence type="ECO:0000256" key="2">
    <source>
        <dbReference type="ARBA" id="ARBA00023315"/>
    </source>
</evidence>
<dbReference type="EMBL" id="BAAAKK010000006">
    <property type="protein sequence ID" value="GAA1426481.1"/>
    <property type="molecule type" value="Genomic_DNA"/>
</dbReference>
<dbReference type="SUPFAM" id="SSF55729">
    <property type="entry name" value="Acyl-CoA N-acyltransferases (Nat)"/>
    <property type="match status" value="1"/>
</dbReference>
<evidence type="ECO:0000313" key="4">
    <source>
        <dbReference type="EMBL" id="GAA1426481.1"/>
    </source>
</evidence>
<evidence type="ECO:0000256" key="1">
    <source>
        <dbReference type="ARBA" id="ARBA00022679"/>
    </source>
</evidence>